<feature type="transmembrane region" description="Helical" evidence="1">
    <location>
        <begin position="20"/>
        <end position="39"/>
    </location>
</feature>
<evidence type="ECO:0000313" key="3">
    <source>
        <dbReference type="Proteomes" id="UP000230882"/>
    </source>
</evidence>
<organism evidence="2 3">
    <name type="scientific">bacterium (Candidatus Gribaldobacteria) CG10_big_fil_rev_8_21_14_0_10_37_46</name>
    <dbReference type="NCBI Taxonomy" id="2014276"/>
    <lineage>
        <taxon>Bacteria</taxon>
        <taxon>Candidatus Gribaldobacteria</taxon>
    </lineage>
</organism>
<reference evidence="3" key="1">
    <citation type="submission" date="2017-09" db="EMBL/GenBank/DDBJ databases">
        <title>Depth-based differentiation of microbial function through sediment-hosted aquifers and enrichment of novel symbionts in the deep terrestrial subsurface.</title>
        <authorList>
            <person name="Probst A.J."/>
            <person name="Ladd B."/>
            <person name="Jarett J.K."/>
            <person name="Geller-Mcgrath D.E."/>
            <person name="Sieber C.M.K."/>
            <person name="Emerson J.B."/>
            <person name="Anantharaman K."/>
            <person name="Thomas B.C."/>
            <person name="Malmstrom R."/>
            <person name="Stieglmeier M."/>
            <person name="Klingl A."/>
            <person name="Woyke T."/>
            <person name="Ryan C.M."/>
            <person name="Banfield J.F."/>
        </authorList>
    </citation>
    <scope>NUCLEOTIDE SEQUENCE [LARGE SCALE GENOMIC DNA]</scope>
</reference>
<accession>A0A2H0UWP4</accession>
<keyword evidence="1" id="KW-0812">Transmembrane</keyword>
<dbReference type="AlphaFoldDB" id="A0A2H0UWP4"/>
<comment type="caution">
    <text evidence="2">The sequence shown here is derived from an EMBL/GenBank/DDBJ whole genome shotgun (WGS) entry which is preliminary data.</text>
</comment>
<name>A0A2H0UWP4_9BACT</name>
<evidence type="ECO:0000256" key="1">
    <source>
        <dbReference type="SAM" id="Phobius"/>
    </source>
</evidence>
<dbReference type="EMBL" id="PFAU01000018">
    <property type="protein sequence ID" value="PIR91266.1"/>
    <property type="molecule type" value="Genomic_DNA"/>
</dbReference>
<keyword evidence="1" id="KW-0472">Membrane</keyword>
<sequence length="92" mass="10781">MEQLKFTSKFPPFFQLHYLLLRLISAVIVIAIFYISWNWQEKKRMEDMRRSTIINCILSCQSQKAQKDHMITTDPAVTAACAADCQKQYGNY</sequence>
<dbReference type="Proteomes" id="UP000230882">
    <property type="component" value="Unassembled WGS sequence"/>
</dbReference>
<proteinExistence type="predicted"/>
<protein>
    <submittedName>
        <fullName evidence="2">Uncharacterized protein</fullName>
    </submittedName>
</protein>
<keyword evidence="1" id="KW-1133">Transmembrane helix</keyword>
<gene>
    <name evidence="2" type="ORF">COU02_00760</name>
</gene>
<evidence type="ECO:0000313" key="2">
    <source>
        <dbReference type="EMBL" id="PIR91266.1"/>
    </source>
</evidence>